<dbReference type="Proteomes" id="UP000821845">
    <property type="component" value="Chromosome 9"/>
</dbReference>
<dbReference type="EMBL" id="CM023489">
    <property type="protein sequence ID" value="KAH6922703.1"/>
    <property type="molecule type" value="Genomic_DNA"/>
</dbReference>
<accession>A0ACB7RJU5</accession>
<reference evidence="1" key="1">
    <citation type="submission" date="2020-05" db="EMBL/GenBank/DDBJ databases">
        <title>Large-scale comparative analyses of tick genomes elucidate their genetic diversity and vector capacities.</title>
        <authorList>
            <person name="Jia N."/>
            <person name="Wang J."/>
            <person name="Shi W."/>
            <person name="Du L."/>
            <person name="Sun Y."/>
            <person name="Zhan W."/>
            <person name="Jiang J."/>
            <person name="Wang Q."/>
            <person name="Zhang B."/>
            <person name="Ji P."/>
            <person name="Sakyi L.B."/>
            <person name="Cui X."/>
            <person name="Yuan T."/>
            <person name="Jiang B."/>
            <person name="Yang W."/>
            <person name="Lam T.T.-Y."/>
            <person name="Chang Q."/>
            <person name="Ding S."/>
            <person name="Wang X."/>
            <person name="Zhu J."/>
            <person name="Ruan X."/>
            <person name="Zhao L."/>
            <person name="Wei J."/>
            <person name="Que T."/>
            <person name="Du C."/>
            <person name="Cheng J."/>
            <person name="Dai P."/>
            <person name="Han X."/>
            <person name="Huang E."/>
            <person name="Gao Y."/>
            <person name="Liu J."/>
            <person name="Shao H."/>
            <person name="Ye R."/>
            <person name="Li L."/>
            <person name="Wei W."/>
            <person name="Wang X."/>
            <person name="Wang C."/>
            <person name="Yang T."/>
            <person name="Huo Q."/>
            <person name="Li W."/>
            <person name="Guo W."/>
            <person name="Chen H."/>
            <person name="Zhou L."/>
            <person name="Ni X."/>
            <person name="Tian J."/>
            <person name="Zhou Y."/>
            <person name="Sheng Y."/>
            <person name="Liu T."/>
            <person name="Pan Y."/>
            <person name="Xia L."/>
            <person name="Li J."/>
            <person name="Zhao F."/>
            <person name="Cao W."/>
        </authorList>
    </citation>
    <scope>NUCLEOTIDE SEQUENCE</scope>
    <source>
        <strain evidence="1">Hyas-2018</strain>
    </source>
</reference>
<evidence type="ECO:0000313" key="2">
    <source>
        <dbReference type="Proteomes" id="UP000821845"/>
    </source>
</evidence>
<protein>
    <submittedName>
        <fullName evidence="1">Uncharacterized protein</fullName>
    </submittedName>
</protein>
<evidence type="ECO:0000313" key="1">
    <source>
        <dbReference type="EMBL" id="KAH6922703.1"/>
    </source>
</evidence>
<proteinExistence type="predicted"/>
<comment type="caution">
    <text evidence="1">The sequence shown here is derived from an EMBL/GenBank/DDBJ whole genome shotgun (WGS) entry which is preliminary data.</text>
</comment>
<name>A0ACB7RJU5_HYAAI</name>
<keyword evidence="2" id="KW-1185">Reference proteome</keyword>
<organism evidence="1 2">
    <name type="scientific">Hyalomma asiaticum</name>
    <name type="common">Tick</name>
    <dbReference type="NCBI Taxonomy" id="266040"/>
    <lineage>
        <taxon>Eukaryota</taxon>
        <taxon>Metazoa</taxon>
        <taxon>Ecdysozoa</taxon>
        <taxon>Arthropoda</taxon>
        <taxon>Chelicerata</taxon>
        <taxon>Arachnida</taxon>
        <taxon>Acari</taxon>
        <taxon>Parasitiformes</taxon>
        <taxon>Ixodida</taxon>
        <taxon>Ixodoidea</taxon>
        <taxon>Ixodidae</taxon>
        <taxon>Hyalomminae</taxon>
        <taxon>Hyalomma</taxon>
    </lineage>
</organism>
<gene>
    <name evidence="1" type="ORF">HPB50_018319</name>
</gene>
<sequence>MQIPMSKSVAPLVQHQTPLPATMVSKDPLLERVSACRMVHRTRRVEQRGYLEEQKELIRAHIEDLEAENNEIATDIARIQRDFTGLLAWCVEYRMLTAEQIQSITGPQQESK</sequence>